<dbReference type="OrthoDB" id="5820458at2759"/>
<dbReference type="EMBL" id="UYYB01140707">
    <property type="protein sequence ID" value="VDM85456.1"/>
    <property type="molecule type" value="Genomic_DNA"/>
</dbReference>
<evidence type="ECO:0000313" key="1">
    <source>
        <dbReference type="EMBL" id="VDM85456.1"/>
    </source>
</evidence>
<dbReference type="Gene3D" id="1.10.490.10">
    <property type="entry name" value="Globins"/>
    <property type="match status" value="1"/>
</dbReference>
<evidence type="ECO:0008006" key="3">
    <source>
        <dbReference type="Google" id="ProtNLM"/>
    </source>
</evidence>
<organism evidence="1 2">
    <name type="scientific">Strongylus vulgaris</name>
    <name type="common">Blood worm</name>
    <dbReference type="NCBI Taxonomy" id="40348"/>
    <lineage>
        <taxon>Eukaryota</taxon>
        <taxon>Metazoa</taxon>
        <taxon>Ecdysozoa</taxon>
        <taxon>Nematoda</taxon>
        <taxon>Chromadorea</taxon>
        <taxon>Rhabditida</taxon>
        <taxon>Rhabditina</taxon>
        <taxon>Rhabditomorpha</taxon>
        <taxon>Strongyloidea</taxon>
        <taxon>Strongylidae</taxon>
        <taxon>Strongylus</taxon>
    </lineage>
</organism>
<accession>A0A3P7JQ19</accession>
<evidence type="ECO:0000313" key="2">
    <source>
        <dbReference type="Proteomes" id="UP000270094"/>
    </source>
</evidence>
<dbReference type="GO" id="GO:0020037">
    <property type="term" value="F:heme binding"/>
    <property type="evidence" value="ECO:0007669"/>
    <property type="project" value="InterPro"/>
</dbReference>
<gene>
    <name evidence="1" type="ORF">SVUK_LOCUS20454</name>
</gene>
<protein>
    <recommendedName>
        <fullName evidence="3">Globin family profile domain-containing protein</fullName>
    </recommendedName>
</protein>
<proteinExistence type="predicted"/>
<dbReference type="Proteomes" id="UP000270094">
    <property type="component" value="Unassembled WGS sequence"/>
</dbReference>
<sequence length="61" mass="7069">MDPALWEVRGIAQFAFWSVFTNFLDTKGKLTDEQRKAWMQLGETFNDECQSHLKALGLPHN</sequence>
<dbReference type="InterPro" id="IPR012292">
    <property type="entry name" value="Globin/Proto"/>
</dbReference>
<keyword evidence="2" id="KW-1185">Reference proteome</keyword>
<reference evidence="1 2" key="1">
    <citation type="submission" date="2018-11" db="EMBL/GenBank/DDBJ databases">
        <authorList>
            <consortium name="Pathogen Informatics"/>
        </authorList>
    </citation>
    <scope>NUCLEOTIDE SEQUENCE [LARGE SCALE GENOMIC DNA]</scope>
</reference>
<name>A0A3P7JQ19_STRVU</name>
<dbReference type="AlphaFoldDB" id="A0A3P7JQ19"/>
<dbReference type="GO" id="GO:0019825">
    <property type="term" value="F:oxygen binding"/>
    <property type="evidence" value="ECO:0007669"/>
    <property type="project" value="InterPro"/>
</dbReference>